<dbReference type="PANTHER" id="PTHR38733">
    <property type="entry name" value="PROTEIN MCRC"/>
    <property type="match status" value="1"/>
</dbReference>
<accession>A0A0H2X7F1</accession>
<dbReference type="KEGG" id="xcb:XC_1381"/>
<organism evidence="1 2">
    <name type="scientific">Xanthomonas campestris pv. campestris (strain 8004)</name>
    <dbReference type="NCBI Taxonomy" id="314565"/>
    <lineage>
        <taxon>Bacteria</taxon>
        <taxon>Pseudomonadati</taxon>
        <taxon>Pseudomonadota</taxon>
        <taxon>Gammaproteobacteria</taxon>
        <taxon>Lysobacterales</taxon>
        <taxon>Lysobacteraceae</taxon>
        <taxon>Xanthomonas</taxon>
    </lineage>
</organism>
<proteinExistence type="predicted"/>
<evidence type="ECO:0000313" key="1">
    <source>
        <dbReference type="EMBL" id="AAY48450.1"/>
    </source>
</evidence>
<dbReference type="Pfam" id="PF10117">
    <property type="entry name" value="McrBC"/>
    <property type="match status" value="1"/>
</dbReference>
<name>A0A0H2X7F1_XANC8</name>
<evidence type="ECO:0008006" key="3">
    <source>
        <dbReference type="Google" id="ProtNLM"/>
    </source>
</evidence>
<dbReference type="InterPro" id="IPR019292">
    <property type="entry name" value="McrC"/>
</dbReference>
<reference evidence="1 2" key="1">
    <citation type="journal article" date="2005" name="Genome Res.">
        <title>Comparative and functional genomic analyses of the pathogenicity of phytopathogen Xanthomonas campestris pv. campestris.</title>
        <authorList>
            <person name="Qian W."/>
            <person name="Jia Y."/>
            <person name="Ren S.X."/>
            <person name="He Y.Q."/>
            <person name="Feng J.X."/>
            <person name="Lu L.F."/>
            <person name="Sun Q."/>
            <person name="Ying G."/>
            <person name="Tang D.J."/>
            <person name="Tang H."/>
            <person name="Wu W."/>
            <person name="Hao P."/>
            <person name="Wang L."/>
            <person name="Jiang B.L."/>
            <person name="Zeng S."/>
            <person name="Gu W.Y."/>
            <person name="Lu G."/>
            <person name="Rong L."/>
            <person name="Tian Y."/>
            <person name="Yao Z."/>
            <person name="Fu G."/>
            <person name="Chen B."/>
            <person name="Fang R."/>
            <person name="Qiang B."/>
            <person name="Chen Z."/>
            <person name="Zhao G.P."/>
            <person name="Tang J.L."/>
            <person name="He C."/>
        </authorList>
    </citation>
    <scope>NUCLEOTIDE SEQUENCE [LARGE SCALE GENOMIC DNA]</scope>
    <source>
        <strain evidence="1 2">8004</strain>
    </source>
</reference>
<dbReference type="AlphaFoldDB" id="A0A0H2X7F1"/>
<sequence>MTARSEPVRKLVVVREYARLTTSAVTDESLDVARVPESAFDWLCQESARLRKSGVALVQVDDRRCLRLDSYVGVIETPCGTRIEILPKTTEHGDNRDVARRLLRTMLARCLDVPARETLPTEIQTFDAPLTEWVMRQFLQVLDSLAKRGLRFDYRRVQEEQRFLRGRLDVPRQLRQPPGRDHFFQVEHDVFDADRPENRLLCSALDRVCRLTRDAGNWRLAHELAALLAPVPRSRNVNDDFRRWRCDRLLAHYQPARPWCALILGEQTPLSLSGEWHGTSLLFPMEKIFERYVEACLRTTLPTSATLKTQASSQYLCGHDTQQWFQLKPDFLIKRGEQTWVLDTKWKLLDQSLGGSNDKYKLSQSDFYQLFAYGHRYLPAAGEMLLIYPSTVRFNRPLPAFAYSSLLQLMVVPFDLERGCIAVGQDEAWCLPWDRPSM</sequence>
<protein>
    <recommendedName>
        <fullName evidence="3">Restriction endonuclease</fullName>
    </recommendedName>
</protein>
<evidence type="ECO:0000313" key="2">
    <source>
        <dbReference type="Proteomes" id="UP000000420"/>
    </source>
</evidence>
<gene>
    <name evidence="1" type="ordered locus">XC_1381</name>
</gene>
<dbReference type="REBASE" id="11087">
    <property type="entry name" value="Xca8004McrBCP"/>
</dbReference>
<dbReference type="HOGENOM" id="CLU_048696_0_1_6"/>
<dbReference type="PANTHER" id="PTHR38733:SF1">
    <property type="entry name" value="TYPE IV METHYL-DIRECTED RESTRICTION ENZYME ECOKMCRBC"/>
    <property type="match status" value="1"/>
</dbReference>
<dbReference type="EMBL" id="CP000050">
    <property type="protein sequence ID" value="AAY48450.1"/>
    <property type="molecule type" value="Genomic_DNA"/>
</dbReference>
<dbReference type="Proteomes" id="UP000000420">
    <property type="component" value="Chromosome"/>
</dbReference>